<dbReference type="PANTHER" id="PTHR43280:SF31">
    <property type="entry name" value="TRANSCRIPTIONAL REGULATORY PROTEIN"/>
    <property type="match status" value="1"/>
</dbReference>
<dbReference type="Pfam" id="PF12833">
    <property type="entry name" value="HTH_18"/>
    <property type="match status" value="1"/>
</dbReference>
<evidence type="ECO:0000313" key="7">
    <source>
        <dbReference type="Proteomes" id="UP000294543"/>
    </source>
</evidence>
<feature type="domain" description="HTH araC/xylS-type" evidence="5">
    <location>
        <begin position="126"/>
        <end position="227"/>
    </location>
</feature>
<evidence type="ECO:0000256" key="2">
    <source>
        <dbReference type="ARBA" id="ARBA00023125"/>
    </source>
</evidence>
<evidence type="ECO:0000259" key="5">
    <source>
        <dbReference type="PROSITE" id="PS01124"/>
    </source>
</evidence>
<dbReference type="GO" id="GO:0043565">
    <property type="term" value="F:sequence-specific DNA binding"/>
    <property type="evidence" value="ECO:0007669"/>
    <property type="project" value="InterPro"/>
</dbReference>
<reference evidence="6 7" key="1">
    <citation type="submission" date="2019-03" db="EMBL/GenBank/DDBJ databases">
        <title>Draft genome sequences of novel Actinobacteria.</title>
        <authorList>
            <person name="Sahin N."/>
            <person name="Ay H."/>
            <person name="Saygin H."/>
        </authorList>
    </citation>
    <scope>NUCLEOTIDE SEQUENCE [LARGE SCALE GENOMIC DNA]</scope>
    <source>
        <strain evidence="6 7">KC712</strain>
    </source>
</reference>
<keyword evidence="7" id="KW-1185">Reference proteome</keyword>
<dbReference type="SUPFAM" id="SSF46689">
    <property type="entry name" value="Homeodomain-like"/>
    <property type="match status" value="1"/>
</dbReference>
<gene>
    <name evidence="6" type="ORF">E1294_04710</name>
</gene>
<evidence type="ECO:0000256" key="4">
    <source>
        <dbReference type="SAM" id="MobiDB-lite"/>
    </source>
</evidence>
<dbReference type="OrthoDB" id="9799345at2"/>
<dbReference type="InterPro" id="IPR018060">
    <property type="entry name" value="HTH_AraC"/>
</dbReference>
<comment type="caution">
    <text evidence="6">The sequence shown here is derived from an EMBL/GenBank/DDBJ whole genome shotgun (WGS) entry which is preliminary data.</text>
</comment>
<name>A0A4V2YFW5_9ACTN</name>
<evidence type="ECO:0000313" key="6">
    <source>
        <dbReference type="EMBL" id="TDD24747.1"/>
    </source>
</evidence>
<feature type="compositionally biased region" description="Basic residues" evidence="4">
    <location>
        <begin position="29"/>
        <end position="40"/>
    </location>
</feature>
<dbReference type="InterPro" id="IPR009057">
    <property type="entry name" value="Homeodomain-like_sf"/>
</dbReference>
<dbReference type="AlphaFoldDB" id="A0A4V2YFW5"/>
<feature type="compositionally biased region" description="Basic and acidic residues" evidence="4">
    <location>
        <begin position="1"/>
        <end position="12"/>
    </location>
</feature>
<dbReference type="InterPro" id="IPR018062">
    <property type="entry name" value="HTH_AraC-typ_CS"/>
</dbReference>
<keyword evidence="1" id="KW-0805">Transcription regulation</keyword>
<dbReference type="PROSITE" id="PS00041">
    <property type="entry name" value="HTH_ARAC_FAMILY_1"/>
    <property type="match status" value="1"/>
</dbReference>
<keyword evidence="3" id="KW-0804">Transcription</keyword>
<dbReference type="Proteomes" id="UP000294543">
    <property type="component" value="Unassembled WGS sequence"/>
</dbReference>
<dbReference type="InterPro" id="IPR020449">
    <property type="entry name" value="Tscrpt_reg_AraC-type_HTH"/>
</dbReference>
<dbReference type="SMART" id="SM00342">
    <property type="entry name" value="HTH_ARAC"/>
    <property type="match status" value="1"/>
</dbReference>
<organism evidence="6 7">
    <name type="scientific">Nonomuraea diastatica</name>
    <dbReference type="NCBI Taxonomy" id="1848329"/>
    <lineage>
        <taxon>Bacteria</taxon>
        <taxon>Bacillati</taxon>
        <taxon>Actinomycetota</taxon>
        <taxon>Actinomycetes</taxon>
        <taxon>Streptosporangiales</taxon>
        <taxon>Streptosporangiaceae</taxon>
        <taxon>Nonomuraea</taxon>
    </lineage>
</organism>
<accession>A0A4V2YFW5</accession>
<protein>
    <submittedName>
        <fullName evidence="6">AraC family transcriptional regulator</fullName>
    </submittedName>
</protein>
<dbReference type="Gene3D" id="1.10.10.60">
    <property type="entry name" value="Homeodomain-like"/>
    <property type="match status" value="1"/>
</dbReference>
<dbReference type="PROSITE" id="PS01124">
    <property type="entry name" value="HTH_ARAC_FAMILY_2"/>
    <property type="match status" value="1"/>
</dbReference>
<keyword evidence="2" id="KW-0238">DNA-binding</keyword>
<dbReference type="EMBL" id="SMKP01000009">
    <property type="protein sequence ID" value="TDD24747.1"/>
    <property type="molecule type" value="Genomic_DNA"/>
</dbReference>
<sequence>MGRTAGHRERGRPVRARPCPARGREPAIRRARRPGARPGRHPQVGAPPAGRGDGFSARAGVPVDGGVSSLLIQFIEDLAGQKLSLTPADGQRLGLVLVDLVTACFSSLLESDPCLRSSSRRQAFASRIRADIQSRLHDPELTPRSVAAAHHISVSYLHRLFQEQGETVSAWIRDQRLGRVRRDLADAALIDVPINQIAASWGFRRAGDFSRAFRTAYGESPREFRSRTARRSN</sequence>
<feature type="region of interest" description="Disordered" evidence="4">
    <location>
        <begin position="1"/>
        <end position="58"/>
    </location>
</feature>
<evidence type="ECO:0000256" key="1">
    <source>
        <dbReference type="ARBA" id="ARBA00023015"/>
    </source>
</evidence>
<dbReference type="PRINTS" id="PR00032">
    <property type="entry name" value="HTHARAC"/>
</dbReference>
<evidence type="ECO:0000256" key="3">
    <source>
        <dbReference type="ARBA" id="ARBA00023163"/>
    </source>
</evidence>
<dbReference type="GO" id="GO:0003700">
    <property type="term" value="F:DNA-binding transcription factor activity"/>
    <property type="evidence" value="ECO:0007669"/>
    <property type="project" value="InterPro"/>
</dbReference>
<dbReference type="PANTHER" id="PTHR43280">
    <property type="entry name" value="ARAC-FAMILY TRANSCRIPTIONAL REGULATOR"/>
    <property type="match status" value="1"/>
</dbReference>
<proteinExistence type="predicted"/>